<dbReference type="EMBL" id="JBCLSQ010000036">
    <property type="protein sequence ID" value="MEY8538892.1"/>
    <property type="molecule type" value="Genomic_DNA"/>
</dbReference>
<gene>
    <name evidence="2" type="ORF">AALM99_10705</name>
</gene>
<reference evidence="2 3" key="1">
    <citation type="submission" date="2024-03" db="EMBL/GenBank/DDBJ databases">
        <title>Mouse gut bacterial collection (mGBC) of GemPharmatech.</title>
        <authorList>
            <person name="He Y."/>
            <person name="Dong L."/>
            <person name="Wu D."/>
            <person name="Gao X."/>
            <person name="Lin Z."/>
        </authorList>
    </citation>
    <scope>NUCLEOTIDE SEQUENCE [LARGE SCALE GENOMIC DNA]</scope>
    <source>
        <strain evidence="2 3">20-218</strain>
    </source>
</reference>
<dbReference type="RefSeq" id="WP_369918891.1">
    <property type="nucleotide sequence ID" value="NZ_JBCLSQ010000036.1"/>
</dbReference>
<keyword evidence="3" id="KW-1185">Reference proteome</keyword>
<dbReference type="InterPro" id="IPR031616">
    <property type="entry name" value="BsrE-like"/>
</dbReference>
<evidence type="ECO:0000313" key="2">
    <source>
        <dbReference type="EMBL" id="MEY8538892.1"/>
    </source>
</evidence>
<keyword evidence="1" id="KW-1133">Transmembrane helix</keyword>
<dbReference type="Pfam" id="PF16935">
    <property type="entry name" value="Hol_Tox"/>
    <property type="match status" value="1"/>
</dbReference>
<proteinExistence type="predicted"/>
<dbReference type="Proteomes" id="UP001565242">
    <property type="component" value="Unassembled WGS sequence"/>
</dbReference>
<sequence>MSIYETLSLMIAFALLMITVINKNDKKITSNFSE</sequence>
<organism evidence="2 3">
    <name type="scientific">Lactococcus muris</name>
    <dbReference type="NCBI Taxonomy" id="2941330"/>
    <lineage>
        <taxon>Bacteria</taxon>
        <taxon>Bacillati</taxon>
        <taxon>Bacillota</taxon>
        <taxon>Bacilli</taxon>
        <taxon>Lactobacillales</taxon>
        <taxon>Streptococcaceae</taxon>
        <taxon>Lactococcus</taxon>
    </lineage>
</organism>
<comment type="caution">
    <text evidence="2">The sequence shown here is derived from an EMBL/GenBank/DDBJ whole genome shotgun (WGS) entry which is preliminary data.</text>
</comment>
<keyword evidence="1" id="KW-0812">Transmembrane</keyword>
<name>A0ABV4DAW4_9LACT</name>
<keyword evidence="1" id="KW-0472">Membrane</keyword>
<accession>A0ABV4DAW4</accession>
<feature type="transmembrane region" description="Helical" evidence="1">
    <location>
        <begin position="6"/>
        <end position="22"/>
    </location>
</feature>
<evidence type="ECO:0000256" key="1">
    <source>
        <dbReference type="SAM" id="Phobius"/>
    </source>
</evidence>
<evidence type="ECO:0000313" key="3">
    <source>
        <dbReference type="Proteomes" id="UP001565242"/>
    </source>
</evidence>
<protein>
    <submittedName>
        <fullName evidence="2">Holin-like toxin</fullName>
    </submittedName>
</protein>